<sequence>MRTDIEHWPGWPDNRPAIIAEVGMNHGGDESLAWEMIQAAHENGADFVKLQTYSTERFFHPSLTYFDSTKSMELSCESTSELFINSEKKGIQLFTTPFDLESVDFIDKFSP</sequence>
<dbReference type="InterPro" id="IPR051690">
    <property type="entry name" value="PseI-like"/>
</dbReference>
<evidence type="ECO:0000313" key="2">
    <source>
        <dbReference type="EMBL" id="SVA54340.1"/>
    </source>
</evidence>
<name>A0A381WPF3_9ZZZZ</name>
<reference evidence="2" key="1">
    <citation type="submission" date="2018-05" db="EMBL/GenBank/DDBJ databases">
        <authorList>
            <person name="Lanie J.A."/>
            <person name="Ng W.-L."/>
            <person name="Kazmierczak K.M."/>
            <person name="Andrzejewski T.M."/>
            <person name="Davidsen T.M."/>
            <person name="Wayne K.J."/>
            <person name="Tettelin H."/>
            <person name="Glass J.I."/>
            <person name="Rusch D."/>
            <person name="Podicherti R."/>
            <person name="Tsui H.-C.T."/>
            <person name="Winkler M.E."/>
        </authorList>
    </citation>
    <scope>NUCLEOTIDE SEQUENCE</scope>
</reference>
<feature type="domain" description="PseI/NeuA/B-like" evidence="1">
    <location>
        <begin position="36"/>
        <end position="109"/>
    </location>
</feature>
<organism evidence="2">
    <name type="scientific">marine metagenome</name>
    <dbReference type="NCBI Taxonomy" id="408172"/>
    <lineage>
        <taxon>unclassified sequences</taxon>
        <taxon>metagenomes</taxon>
        <taxon>ecological metagenomes</taxon>
    </lineage>
</organism>
<protein>
    <recommendedName>
        <fullName evidence="1">PseI/NeuA/B-like domain-containing protein</fullName>
    </recommendedName>
</protein>
<dbReference type="PANTHER" id="PTHR42966">
    <property type="entry name" value="N-ACETYLNEURAMINATE SYNTHASE"/>
    <property type="match status" value="1"/>
</dbReference>
<dbReference type="Gene3D" id="3.20.20.70">
    <property type="entry name" value="Aldolase class I"/>
    <property type="match status" value="1"/>
</dbReference>
<evidence type="ECO:0000259" key="1">
    <source>
        <dbReference type="Pfam" id="PF03102"/>
    </source>
</evidence>
<feature type="non-terminal residue" evidence="2">
    <location>
        <position position="111"/>
    </location>
</feature>
<dbReference type="EMBL" id="UINC01012442">
    <property type="protein sequence ID" value="SVA54340.1"/>
    <property type="molecule type" value="Genomic_DNA"/>
</dbReference>
<dbReference type="GO" id="GO:0016051">
    <property type="term" value="P:carbohydrate biosynthetic process"/>
    <property type="evidence" value="ECO:0007669"/>
    <property type="project" value="InterPro"/>
</dbReference>
<dbReference type="SUPFAM" id="SSF51569">
    <property type="entry name" value="Aldolase"/>
    <property type="match status" value="1"/>
</dbReference>
<accession>A0A381WPF3</accession>
<dbReference type="GO" id="GO:0047444">
    <property type="term" value="F:N-acylneuraminate-9-phosphate synthase activity"/>
    <property type="evidence" value="ECO:0007669"/>
    <property type="project" value="TreeGrafter"/>
</dbReference>
<dbReference type="InterPro" id="IPR013785">
    <property type="entry name" value="Aldolase_TIM"/>
</dbReference>
<dbReference type="InterPro" id="IPR013132">
    <property type="entry name" value="PseI/NeuA/B-like_N"/>
</dbReference>
<gene>
    <name evidence="2" type="ORF">METZ01_LOCUS107194</name>
</gene>
<dbReference type="PANTHER" id="PTHR42966:SF1">
    <property type="entry name" value="SIALIC ACID SYNTHASE"/>
    <property type="match status" value="1"/>
</dbReference>
<proteinExistence type="predicted"/>
<dbReference type="AlphaFoldDB" id="A0A381WPF3"/>
<dbReference type="Pfam" id="PF03102">
    <property type="entry name" value="NeuB"/>
    <property type="match status" value="1"/>
</dbReference>